<evidence type="ECO:0000256" key="8">
    <source>
        <dbReference type="HAMAP-Rule" id="MF_00101"/>
    </source>
</evidence>
<accession>A0A8J6NNM0</accession>
<keyword evidence="7 8" id="KW-0275">Fatty acid biosynthesis</keyword>
<evidence type="ECO:0000256" key="7">
    <source>
        <dbReference type="ARBA" id="ARBA00023160"/>
    </source>
</evidence>
<dbReference type="InterPro" id="IPR004568">
    <property type="entry name" value="Ppantetheine-prot_Trfase_dom"/>
</dbReference>
<keyword evidence="2 8" id="KW-0808">Transferase</keyword>
<dbReference type="GO" id="GO:0000287">
    <property type="term" value="F:magnesium ion binding"/>
    <property type="evidence" value="ECO:0007669"/>
    <property type="project" value="UniProtKB-UniRule"/>
</dbReference>
<dbReference type="NCBIfam" id="TIGR00556">
    <property type="entry name" value="pantethn_trn"/>
    <property type="match status" value="1"/>
</dbReference>
<evidence type="ECO:0000313" key="11">
    <source>
        <dbReference type="Proteomes" id="UP000614469"/>
    </source>
</evidence>
<dbReference type="GO" id="GO:0008897">
    <property type="term" value="F:holo-[acyl-carrier-protein] synthase activity"/>
    <property type="evidence" value="ECO:0007669"/>
    <property type="project" value="UniProtKB-UniRule"/>
</dbReference>
<keyword evidence="6 8" id="KW-0443">Lipid metabolism</keyword>
<dbReference type="Proteomes" id="UP000614469">
    <property type="component" value="Unassembled WGS sequence"/>
</dbReference>
<gene>
    <name evidence="8 10" type="primary">acpS</name>
    <name evidence="10" type="ORF">H8E29_13790</name>
</gene>
<keyword evidence="3 8" id="KW-0479">Metal-binding</keyword>
<dbReference type="GO" id="GO:0005737">
    <property type="term" value="C:cytoplasm"/>
    <property type="evidence" value="ECO:0007669"/>
    <property type="project" value="UniProtKB-SubCell"/>
</dbReference>
<feature type="binding site" evidence="8">
    <location>
        <position position="54"/>
    </location>
    <ligand>
        <name>Mg(2+)</name>
        <dbReference type="ChEBI" id="CHEBI:18420"/>
    </ligand>
</feature>
<sequence length="121" mass="13243">MKLSTGIDLIETKRIADTIERHGERFLQRVYTEREIADCAGRIESLAARFAAKEAVAKALGCGIGDIGWQEIEVQRNAKRAPKLILSGEAARLAKKMKLKTWSVSLSHSQSHAIAMVVGIG</sequence>
<evidence type="ECO:0000256" key="5">
    <source>
        <dbReference type="ARBA" id="ARBA00022842"/>
    </source>
</evidence>
<evidence type="ECO:0000256" key="3">
    <source>
        <dbReference type="ARBA" id="ARBA00022723"/>
    </source>
</evidence>
<proteinExistence type="inferred from homology"/>
<keyword evidence="5 8" id="KW-0460">Magnesium</keyword>
<dbReference type="NCBIfam" id="TIGR00516">
    <property type="entry name" value="acpS"/>
    <property type="match status" value="1"/>
</dbReference>
<comment type="caution">
    <text evidence="10">The sequence shown here is derived from an EMBL/GenBank/DDBJ whole genome shotgun (WGS) entry which is preliminary data.</text>
</comment>
<evidence type="ECO:0000259" key="9">
    <source>
        <dbReference type="Pfam" id="PF01648"/>
    </source>
</evidence>
<comment type="catalytic activity">
    <reaction evidence="8">
        <text>apo-[ACP] + CoA = holo-[ACP] + adenosine 3',5'-bisphosphate + H(+)</text>
        <dbReference type="Rhea" id="RHEA:12068"/>
        <dbReference type="Rhea" id="RHEA-COMP:9685"/>
        <dbReference type="Rhea" id="RHEA-COMP:9690"/>
        <dbReference type="ChEBI" id="CHEBI:15378"/>
        <dbReference type="ChEBI" id="CHEBI:29999"/>
        <dbReference type="ChEBI" id="CHEBI:57287"/>
        <dbReference type="ChEBI" id="CHEBI:58343"/>
        <dbReference type="ChEBI" id="CHEBI:64479"/>
        <dbReference type="EC" id="2.7.8.7"/>
    </reaction>
</comment>
<feature type="binding site" evidence="8">
    <location>
        <position position="8"/>
    </location>
    <ligand>
        <name>Mg(2+)</name>
        <dbReference type="ChEBI" id="CHEBI:18420"/>
    </ligand>
</feature>
<feature type="domain" description="4'-phosphopantetheinyl transferase" evidence="9">
    <location>
        <begin position="5"/>
        <end position="115"/>
    </location>
</feature>
<dbReference type="AlphaFoldDB" id="A0A8J6NNM0"/>
<evidence type="ECO:0000313" key="10">
    <source>
        <dbReference type="EMBL" id="MBC8336331.1"/>
    </source>
</evidence>
<dbReference type="GO" id="GO:0006633">
    <property type="term" value="P:fatty acid biosynthetic process"/>
    <property type="evidence" value="ECO:0007669"/>
    <property type="project" value="UniProtKB-UniRule"/>
</dbReference>
<keyword evidence="8" id="KW-0963">Cytoplasm</keyword>
<keyword evidence="4 8" id="KW-0276">Fatty acid metabolism</keyword>
<evidence type="ECO:0000256" key="4">
    <source>
        <dbReference type="ARBA" id="ARBA00022832"/>
    </source>
</evidence>
<dbReference type="InterPro" id="IPR037143">
    <property type="entry name" value="4-PPantetheinyl_Trfase_dom_sf"/>
</dbReference>
<evidence type="ECO:0000256" key="1">
    <source>
        <dbReference type="ARBA" id="ARBA00022516"/>
    </source>
</evidence>
<name>A0A8J6NNM0_9CHLR</name>
<dbReference type="HAMAP" id="MF_00101">
    <property type="entry name" value="AcpS"/>
    <property type="match status" value="1"/>
</dbReference>
<dbReference type="Pfam" id="PF01648">
    <property type="entry name" value="ACPS"/>
    <property type="match status" value="1"/>
</dbReference>
<dbReference type="SUPFAM" id="SSF56214">
    <property type="entry name" value="4'-phosphopantetheinyl transferase"/>
    <property type="match status" value="1"/>
</dbReference>
<dbReference type="EMBL" id="JACNJN010000155">
    <property type="protein sequence ID" value="MBC8336331.1"/>
    <property type="molecule type" value="Genomic_DNA"/>
</dbReference>
<protein>
    <recommendedName>
        <fullName evidence="8">Holo-[acyl-carrier-protein] synthase</fullName>
        <shortName evidence="8">Holo-ACP synthase</shortName>
        <ecNumber evidence="8">2.7.8.7</ecNumber>
    </recommendedName>
    <alternativeName>
        <fullName evidence="8">4'-phosphopantetheinyl transferase AcpS</fullName>
    </alternativeName>
</protein>
<dbReference type="InterPro" id="IPR002582">
    <property type="entry name" value="ACPS"/>
</dbReference>
<dbReference type="InterPro" id="IPR008278">
    <property type="entry name" value="4-PPantetheinyl_Trfase_dom"/>
</dbReference>
<comment type="function">
    <text evidence="8">Transfers the 4'-phosphopantetheine moiety from coenzyme A to a Ser of acyl-carrier-protein.</text>
</comment>
<organism evidence="10 11">
    <name type="scientific">Candidatus Desulfolinea nitratireducens</name>
    <dbReference type="NCBI Taxonomy" id="2841698"/>
    <lineage>
        <taxon>Bacteria</taxon>
        <taxon>Bacillati</taxon>
        <taxon>Chloroflexota</taxon>
        <taxon>Anaerolineae</taxon>
        <taxon>Anaerolineales</taxon>
        <taxon>Anaerolineales incertae sedis</taxon>
        <taxon>Candidatus Desulfolinea</taxon>
    </lineage>
</organism>
<comment type="similarity">
    <text evidence="8">Belongs to the P-Pant transferase superfamily. AcpS family.</text>
</comment>
<keyword evidence="1 8" id="KW-0444">Lipid biosynthesis</keyword>
<comment type="cofactor">
    <cofactor evidence="8">
        <name>Mg(2+)</name>
        <dbReference type="ChEBI" id="CHEBI:18420"/>
    </cofactor>
</comment>
<comment type="subcellular location">
    <subcellularLocation>
        <location evidence="8">Cytoplasm</location>
    </subcellularLocation>
</comment>
<evidence type="ECO:0000256" key="6">
    <source>
        <dbReference type="ARBA" id="ARBA00023098"/>
    </source>
</evidence>
<reference evidence="10 11" key="1">
    <citation type="submission" date="2020-08" db="EMBL/GenBank/DDBJ databases">
        <title>Bridging the membrane lipid divide: bacteria of the FCB group superphylum have the potential to synthesize archaeal ether lipids.</title>
        <authorList>
            <person name="Villanueva L."/>
            <person name="Von Meijenfeldt F.A.B."/>
            <person name="Westbye A.B."/>
            <person name="Yadav S."/>
            <person name="Hopmans E.C."/>
            <person name="Dutilh B.E."/>
            <person name="Sinninghe Damste J.S."/>
        </authorList>
    </citation>
    <scope>NUCLEOTIDE SEQUENCE [LARGE SCALE GENOMIC DNA]</scope>
    <source>
        <strain evidence="10">NIOZ-UU36</strain>
    </source>
</reference>
<evidence type="ECO:0000256" key="2">
    <source>
        <dbReference type="ARBA" id="ARBA00022679"/>
    </source>
</evidence>
<dbReference type="EC" id="2.7.8.7" evidence="8"/>
<dbReference type="Gene3D" id="3.90.470.20">
    <property type="entry name" value="4'-phosphopantetheinyl transferase domain"/>
    <property type="match status" value="1"/>
</dbReference>